<evidence type="ECO:0000256" key="1">
    <source>
        <dbReference type="ARBA" id="ARBA00023125"/>
    </source>
</evidence>
<name>A0ABM9AHE5_9GAMM</name>
<dbReference type="EMBL" id="CAKLPX010000003">
    <property type="protein sequence ID" value="CAH0992643.1"/>
    <property type="molecule type" value="Genomic_DNA"/>
</dbReference>
<accession>A0ABM9AHE5</accession>
<evidence type="ECO:0000313" key="3">
    <source>
        <dbReference type="Proteomes" id="UP000838100"/>
    </source>
</evidence>
<dbReference type="PANTHER" id="PTHR33221:SF5">
    <property type="entry name" value="HTH-TYPE TRANSCRIPTIONAL REGULATOR ISCR"/>
    <property type="match status" value="1"/>
</dbReference>
<comment type="caution">
    <text evidence="2">The sequence shown here is derived from an EMBL/GenBank/DDBJ whole genome shotgun (WGS) entry which is preliminary data.</text>
</comment>
<dbReference type="SUPFAM" id="SSF46785">
    <property type="entry name" value="Winged helix' DNA-binding domain"/>
    <property type="match status" value="1"/>
</dbReference>
<dbReference type="InterPro" id="IPR036390">
    <property type="entry name" value="WH_DNA-bd_sf"/>
</dbReference>
<dbReference type="InterPro" id="IPR036388">
    <property type="entry name" value="WH-like_DNA-bd_sf"/>
</dbReference>
<proteinExistence type="predicted"/>
<organism evidence="2 3">
    <name type="scientific">Sinobacterium norvegicum</name>
    <dbReference type="NCBI Taxonomy" id="1641715"/>
    <lineage>
        <taxon>Bacteria</taxon>
        <taxon>Pseudomonadati</taxon>
        <taxon>Pseudomonadota</taxon>
        <taxon>Gammaproteobacteria</taxon>
        <taxon>Cellvibrionales</taxon>
        <taxon>Spongiibacteraceae</taxon>
        <taxon>Sinobacterium</taxon>
    </lineage>
</organism>
<evidence type="ECO:0000313" key="2">
    <source>
        <dbReference type="EMBL" id="CAH0992643.1"/>
    </source>
</evidence>
<dbReference type="InterPro" id="IPR010242">
    <property type="entry name" value="TF_HTH_IscR"/>
</dbReference>
<dbReference type="PANTHER" id="PTHR33221">
    <property type="entry name" value="WINGED HELIX-TURN-HELIX TRANSCRIPTIONAL REGULATOR, RRF2 FAMILY"/>
    <property type="match status" value="1"/>
</dbReference>
<sequence length="165" mass="18002">MRLTTKGRYAVTAMLDLAIHAGEGPVSLADISSRQEISLSYLEQLFSKLRRQKLVVSVRGPGGGYQLSRATESISVAEVVDAVDESVNVTNCGGEGNCTEQGFCLTHHLWTDLSQQIHSFLHGISLDSLMQRQEVQHISARQHRKELDGANNPDTIETITLSGLG</sequence>
<dbReference type="NCBIfam" id="TIGR02010">
    <property type="entry name" value="IscR"/>
    <property type="match status" value="1"/>
</dbReference>
<dbReference type="Proteomes" id="UP000838100">
    <property type="component" value="Unassembled WGS sequence"/>
</dbReference>
<dbReference type="Pfam" id="PF02082">
    <property type="entry name" value="Rrf2"/>
    <property type="match status" value="1"/>
</dbReference>
<reference evidence="2" key="1">
    <citation type="submission" date="2021-12" db="EMBL/GenBank/DDBJ databases">
        <authorList>
            <person name="Rodrigo-Torres L."/>
            <person name="Arahal R. D."/>
            <person name="Lucena T."/>
        </authorList>
    </citation>
    <scope>NUCLEOTIDE SEQUENCE</scope>
    <source>
        <strain evidence="2">CECT 8267</strain>
    </source>
</reference>
<dbReference type="NCBIfam" id="TIGR00738">
    <property type="entry name" value="rrf2_super"/>
    <property type="match status" value="1"/>
</dbReference>
<protein>
    <submittedName>
        <fullName evidence="2">HTH-type transcriptional regulator IscR</fullName>
    </submittedName>
</protein>
<dbReference type="Gene3D" id="1.10.10.10">
    <property type="entry name" value="Winged helix-like DNA-binding domain superfamily/Winged helix DNA-binding domain"/>
    <property type="match status" value="1"/>
</dbReference>
<gene>
    <name evidence="2" type="primary">iscR</name>
    <name evidence="2" type="ORF">SIN8267_02776</name>
</gene>
<dbReference type="InterPro" id="IPR000944">
    <property type="entry name" value="Tscrpt_reg_Rrf2"/>
</dbReference>
<keyword evidence="1" id="KW-0238">DNA-binding</keyword>
<keyword evidence="3" id="KW-1185">Reference proteome</keyword>
<dbReference type="RefSeq" id="WP_237445323.1">
    <property type="nucleotide sequence ID" value="NZ_CAKLPX010000003.1"/>
</dbReference>
<dbReference type="PROSITE" id="PS51197">
    <property type="entry name" value="HTH_RRF2_2"/>
    <property type="match status" value="1"/>
</dbReference>